<reference evidence="2 3" key="1">
    <citation type="submission" date="2014-02" db="EMBL/GenBank/DDBJ databases">
        <title>Single nucleus genome sequencing reveals high similarity among nuclei of an endomycorrhizal fungus.</title>
        <authorList>
            <person name="Lin K."/>
            <person name="Geurts R."/>
            <person name="Zhang Z."/>
            <person name="Limpens E."/>
            <person name="Saunders D.G."/>
            <person name="Mu D."/>
            <person name="Pang E."/>
            <person name="Cao H."/>
            <person name="Cha H."/>
            <person name="Lin T."/>
            <person name="Zhou Q."/>
            <person name="Shang Y."/>
            <person name="Li Y."/>
            <person name="Ivanov S."/>
            <person name="Sharma T."/>
            <person name="Velzen R.V."/>
            <person name="Ruijter N.D."/>
            <person name="Aanen D.K."/>
            <person name="Win J."/>
            <person name="Kamoun S."/>
            <person name="Bisseling T."/>
            <person name="Huang S."/>
        </authorList>
    </citation>
    <scope>NUCLEOTIDE SEQUENCE [LARGE SCALE GENOMIC DNA]</scope>
    <source>
        <strain evidence="3">DAOM197198w</strain>
    </source>
</reference>
<feature type="domain" description="CCHC-type" evidence="1">
    <location>
        <begin position="91"/>
        <end position="107"/>
    </location>
</feature>
<dbReference type="EMBL" id="JEMT01025245">
    <property type="protein sequence ID" value="EXX61593.1"/>
    <property type="molecule type" value="Genomic_DNA"/>
</dbReference>
<sequence>MNDGNNENTTEEIEIINVGKEGISYGELKRLHSMSMLTLSNMSKVISSLPSTSMSTSSSPTNPITLYSSKNVKISKTNNNWLIPYYPFKEGCRVCHYYGHSLKNCPNLKPEFRGVDRCIHCWEPGHLSGNCSRDSKVPPYNEDFLSPEEIINNLFYK</sequence>
<keyword evidence="3" id="KW-1185">Reference proteome</keyword>
<dbReference type="HOGENOM" id="CLU_141786_0_0_1"/>
<dbReference type="Proteomes" id="UP000022910">
    <property type="component" value="Unassembled WGS sequence"/>
</dbReference>
<dbReference type="SUPFAM" id="SSF57756">
    <property type="entry name" value="Retrovirus zinc finger-like domains"/>
    <property type="match status" value="1"/>
</dbReference>
<dbReference type="GO" id="GO:0003676">
    <property type="term" value="F:nucleic acid binding"/>
    <property type="evidence" value="ECO:0007669"/>
    <property type="project" value="InterPro"/>
</dbReference>
<protein>
    <recommendedName>
        <fullName evidence="1">CCHC-type domain-containing protein</fullName>
    </recommendedName>
</protein>
<dbReference type="AlphaFoldDB" id="A0A015M435"/>
<dbReference type="GO" id="GO:0008270">
    <property type="term" value="F:zinc ion binding"/>
    <property type="evidence" value="ECO:0007669"/>
    <property type="project" value="InterPro"/>
</dbReference>
<evidence type="ECO:0000313" key="3">
    <source>
        <dbReference type="Proteomes" id="UP000022910"/>
    </source>
</evidence>
<dbReference type="InterPro" id="IPR036875">
    <property type="entry name" value="Znf_CCHC_sf"/>
</dbReference>
<organism evidence="2 3">
    <name type="scientific">Rhizophagus irregularis (strain DAOM 197198w)</name>
    <name type="common">Glomus intraradices</name>
    <dbReference type="NCBI Taxonomy" id="1432141"/>
    <lineage>
        <taxon>Eukaryota</taxon>
        <taxon>Fungi</taxon>
        <taxon>Fungi incertae sedis</taxon>
        <taxon>Mucoromycota</taxon>
        <taxon>Glomeromycotina</taxon>
        <taxon>Glomeromycetes</taxon>
        <taxon>Glomerales</taxon>
        <taxon>Glomeraceae</taxon>
        <taxon>Rhizophagus</taxon>
    </lineage>
</organism>
<dbReference type="InterPro" id="IPR001878">
    <property type="entry name" value="Znf_CCHC"/>
</dbReference>
<comment type="caution">
    <text evidence="2">The sequence shown here is derived from an EMBL/GenBank/DDBJ whole genome shotgun (WGS) entry which is preliminary data.</text>
</comment>
<dbReference type="Gene3D" id="4.10.60.10">
    <property type="entry name" value="Zinc finger, CCHC-type"/>
    <property type="match status" value="1"/>
</dbReference>
<dbReference type="SMART" id="SM00343">
    <property type="entry name" value="ZnF_C2HC"/>
    <property type="match status" value="2"/>
</dbReference>
<dbReference type="OrthoDB" id="2352223at2759"/>
<name>A0A015M435_RHIIW</name>
<gene>
    <name evidence="2" type="ORF">RirG_169750</name>
</gene>
<proteinExistence type="predicted"/>
<evidence type="ECO:0000313" key="2">
    <source>
        <dbReference type="EMBL" id="EXX61593.1"/>
    </source>
</evidence>
<accession>A0A015M435</accession>
<evidence type="ECO:0000259" key="1">
    <source>
        <dbReference type="SMART" id="SM00343"/>
    </source>
</evidence>
<feature type="domain" description="CCHC-type" evidence="1">
    <location>
        <begin position="117"/>
        <end position="133"/>
    </location>
</feature>